<dbReference type="AlphaFoldDB" id="A0A835IYG4"/>
<dbReference type="Proteomes" id="UP000631114">
    <property type="component" value="Unassembled WGS sequence"/>
</dbReference>
<dbReference type="EMBL" id="JADFTS010000001">
    <property type="protein sequence ID" value="KAF9624557.1"/>
    <property type="molecule type" value="Genomic_DNA"/>
</dbReference>
<feature type="non-terminal residue" evidence="1">
    <location>
        <position position="1"/>
    </location>
</feature>
<evidence type="ECO:0000313" key="2">
    <source>
        <dbReference type="Proteomes" id="UP000631114"/>
    </source>
</evidence>
<name>A0A835IYG4_9MAGN</name>
<reference evidence="1 2" key="1">
    <citation type="submission" date="2020-10" db="EMBL/GenBank/DDBJ databases">
        <title>The Coptis chinensis genome and diversification of protoberbering-type alkaloids.</title>
        <authorList>
            <person name="Wang B."/>
            <person name="Shu S."/>
            <person name="Song C."/>
            <person name="Liu Y."/>
        </authorList>
    </citation>
    <scope>NUCLEOTIDE SEQUENCE [LARGE SCALE GENOMIC DNA]</scope>
    <source>
        <strain evidence="1">HL-2020</strain>
        <tissue evidence="1">Leaf</tissue>
    </source>
</reference>
<proteinExistence type="predicted"/>
<accession>A0A835IYG4</accession>
<gene>
    <name evidence="1" type="ORF">IFM89_011731</name>
</gene>
<dbReference type="OrthoDB" id="338531at2759"/>
<dbReference type="PANTHER" id="PTHR43134:SF1">
    <property type="entry name" value="SIGNAL RECOGNITION PARTICLE RECEPTOR SUBUNIT ALPHA"/>
    <property type="match status" value="1"/>
</dbReference>
<dbReference type="PANTHER" id="PTHR43134">
    <property type="entry name" value="SIGNAL RECOGNITION PARTICLE RECEPTOR SUBUNIT ALPHA"/>
    <property type="match status" value="1"/>
</dbReference>
<dbReference type="GO" id="GO:0003924">
    <property type="term" value="F:GTPase activity"/>
    <property type="evidence" value="ECO:0007669"/>
    <property type="project" value="TreeGrafter"/>
</dbReference>
<protein>
    <submittedName>
        <fullName evidence="1">Uncharacterized protein</fullName>
    </submittedName>
</protein>
<keyword evidence="2" id="KW-1185">Reference proteome</keyword>
<evidence type="ECO:0000313" key="1">
    <source>
        <dbReference type="EMBL" id="KAF9624557.1"/>
    </source>
</evidence>
<dbReference type="GO" id="GO:0045047">
    <property type="term" value="P:protein targeting to ER"/>
    <property type="evidence" value="ECO:0007669"/>
    <property type="project" value="TreeGrafter"/>
</dbReference>
<comment type="caution">
    <text evidence="1">The sequence shown here is derived from an EMBL/GenBank/DDBJ whole genome shotgun (WGS) entry which is preliminary data.</text>
</comment>
<sequence>TGGLTEEGQRKSSLILRKLQINKLREALEEASENGSLVKSNDIDSESVCNEDGSLGRSRSLARHYAQKEFLQATALAADRISTCKRFFLESRKFQPVRDVEMGIFCRPVTSWTTLKGLKDRLMTKNVAEEIGENSTNDDRGRSRMEEALVRILTPKRSIDVLRDVHVAKEQGKPYVVVFVASRLRQHDVVVMMAACHTFRPGAVGDLGLMDVGSKPTNILAMELDIKDQETDEEGNTAAICVEERLRSLEILNNKDEPSIDRYPWIVNQLAMNSTLFKDSLFEATIPQKIKAAIKSFPSHDAYTLLVVLVSMWKSSLKLSSSLGLMHVGSTYVRHQFSGIVKLFLTGMWKQVTTCKLWRQVGESFKPPK</sequence>
<dbReference type="GO" id="GO:0005789">
    <property type="term" value="C:endoplasmic reticulum membrane"/>
    <property type="evidence" value="ECO:0007669"/>
    <property type="project" value="TreeGrafter"/>
</dbReference>
<organism evidence="1 2">
    <name type="scientific">Coptis chinensis</name>
    <dbReference type="NCBI Taxonomy" id="261450"/>
    <lineage>
        <taxon>Eukaryota</taxon>
        <taxon>Viridiplantae</taxon>
        <taxon>Streptophyta</taxon>
        <taxon>Embryophyta</taxon>
        <taxon>Tracheophyta</taxon>
        <taxon>Spermatophyta</taxon>
        <taxon>Magnoliopsida</taxon>
        <taxon>Ranunculales</taxon>
        <taxon>Ranunculaceae</taxon>
        <taxon>Coptidoideae</taxon>
        <taxon>Coptis</taxon>
    </lineage>
</organism>
<dbReference type="GO" id="GO:0005047">
    <property type="term" value="F:signal recognition particle binding"/>
    <property type="evidence" value="ECO:0007669"/>
    <property type="project" value="TreeGrafter"/>
</dbReference>